<dbReference type="Proteomes" id="UP000193964">
    <property type="component" value="Unassembled WGS sequence"/>
</dbReference>
<dbReference type="AlphaFoldDB" id="A0A1X2F9B9"/>
<organism evidence="1 2">
    <name type="scientific">Mycolicibacterium wolinskyi</name>
    <dbReference type="NCBI Taxonomy" id="59750"/>
    <lineage>
        <taxon>Bacteria</taxon>
        <taxon>Bacillati</taxon>
        <taxon>Actinomycetota</taxon>
        <taxon>Actinomycetes</taxon>
        <taxon>Mycobacteriales</taxon>
        <taxon>Mycobacteriaceae</taxon>
        <taxon>Mycolicibacterium</taxon>
    </lineage>
</organism>
<evidence type="ECO:0000313" key="1">
    <source>
        <dbReference type="EMBL" id="ORX14569.1"/>
    </source>
</evidence>
<name>A0A1X2F9B9_9MYCO</name>
<gene>
    <name evidence="1" type="ORF">AWC31_25630</name>
</gene>
<sequence length="159" mass="17025">MLAPVGPLTGLTVCTEDLLHVLECRCIDERFVLAWVFNAFPADVAQVVAVAQDVVQLVRRERSRGSLRGRALAQSPSFKYVGEVVQAPITGGVLLEGPHDVWCAFWIGTHGADFVAVDGLANVEVADRCDGGRAAVLRFLSRTFGDFVGEVSAVELGNA</sequence>
<dbReference type="EMBL" id="LQQA01000015">
    <property type="protein sequence ID" value="ORX14569.1"/>
    <property type="molecule type" value="Genomic_DNA"/>
</dbReference>
<evidence type="ECO:0000313" key="2">
    <source>
        <dbReference type="Proteomes" id="UP000193964"/>
    </source>
</evidence>
<proteinExistence type="predicted"/>
<protein>
    <submittedName>
        <fullName evidence="1">Uncharacterized protein</fullName>
    </submittedName>
</protein>
<accession>A0A1X2F9B9</accession>
<comment type="caution">
    <text evidence="1">The sequence shown here is derived from an EMBL/GenBank/DDBJ whole genome shotgun (WGS) entry which is preliminary data.</text>
</comment>
<reference evidence="1 2" key="1">
    <citation type="submission" date="2016-01" db="EMBL/GenBank/DDBJ databases">
        <title>The new phylogeny of the genus Mycobacterium.</title>
        <authorList>
            <person name="Tarcisio F."/>
            <person name="Conor M."/>
            <person name="Antonella G."/>
            <person name="Elisabetta G."/>
            <person name="Giulia F.S."/>
            <person name="Sara T."/>
            <person name="Anna F."/>
            <person name="Clotilde B."/>
            <person name="Roberto B."/>
            <person name="Veronica D.S."/>
            <person name="Fabio R."/>
            <person name="Monica P."/>
            <person name="Olivier J."/>
            <person name="Enrico T."/>
            <person name="Nicola S."/>
        </authorList>
    </citation>
    <scope>NUCLEOTIDE SEQUENCE [LARGE SCALE GENOMIC DNA]</scope>
    <source>
        <strain evidence="1 2">ATCC 700010</strain>
    </source>
</reference>